<dbReference type="EMBL" id="WHOB01000029">
    <property type="protein sequence ID" value="NOU79638.1"/>
    <property type="molecule type" value="Genomic_DNA"/>
</dbReference>
<gene>
    <name evidence="2" type="ORF">GC101_12205</name>
</gene>
<keyword evidence="1" id="KW-0472">Membrane</keyword>
<proteinExistence type="predicted"/>
<evidence type="ECO:0000256" key="1">
    <source>
        <dbReference type="SAM" id="Phobius"/>
    </source>
</evidence>
<name>A0ABX1YFL2_9BACL</name>
<evidence type="ECO:0008006" key="4">
    <source>
        <dbReference type="Google" id="ProtNLM"/>
    </source>
</evidence>
<evidence type="ECO:0000313" key="3">
    <source>
        <dbReference type="Proteomes" id="UP000596857"/>
    </source>
</evidence>
<feature type="transmembrane region" description="Helical" evidence="1">
    <location>
        <begin position="67"/>
        <end position="92"/>
    </location>
</feature>
<accession>A0ABX1YFL2</accession>
<reference evidence="2 3" key="1">
    <citation type="submission" date="2019-10" db="EMBL/GenBank/DDBJ databases">
        <title>Description of Paenibacillus terricola sp. nov.</title>
        <authorList>
            <person name="Carlier A."/>
            <person name="Qi S."/>
        </authorList>
    </citation>
    <scope>NUCLEOTIDE SEQUENCE [LARGE SCALE GENOMIC DNA]</scope>
    <source>
        <strain evidence="2 3">LMG 31459</strain>
    </source>
</reference>
<comment type="caution">
    <text evidence="2">The sequence shown here is derived from an EMBL/GenBank/DDBJ whole genome shotgun (WGS) entry which is preliminary data.</text>
</comment>
<feature type="transmembrane region" description="Helical" evidence="1">
    <location>
        <begin position="33"/>
        <end position="55"/>
    </location>
</feature>
<protein>
    <recommendedName>
        <fullName evidence="4">DUF340 domain-containing protein</fullName>
    </recommendedName>
</protein>
<keyword evidence="1" id="KW-0812">Transmembrane</keyword>
<organism evidence="2 3">
    <name type="scientific">Paenibacillus phytohabitans</name>
    <dbReference type="NCBI Taxonomy" id="2654978"/>
    <lineage>
        <taxon>Bacteria</taxon>
        <taxon>Bacillati</taxon>
        <taxon>Bacillota</taxon>
        <taxon>Bacilli</taxon>
        <taxon>Bacillales</taxon>
        <taxon>Paenibacillaceae</taxon>
        <taxon>Paenibacillus</taxon>
    </lineage>
</organism>
<feature type="transmembrane region" description="Helical" evidence="1">
    <location>
        <begin position="6"/>
        <end position="26"/>
    </location>
</feature>
<evidence type="ECO:0000313" key="2">
    <source>
        <dbReference type="EMBL" id="NOU79638.1"/>
    </source>
</evidence>
<keyword evidence="3" id="KW-1185">Reference proteome</keyword>
<sequence>MMDRLTWEALLTFVLLVIGFISLYAAIHKRTNFARYSMTVLLIASGAPLAVMLVLESRRDALDANIGLGMAFLLTWLITALVFAASVIIWIVKKRKHG</sequence>
<keyword evidence="1" id="KW-1133">Transmembrane helix</keyword>
<dbReference type="Proteomes" id="UP000596857">
    <property type="component" value="Unassembled WGS sequence"/>
</dbReference>